<keyword evidence="5" id="KW-1185">Reference proteome</keyword>
<evidence type="ECO:0000313" key="4">
    <source>
        <dbReference type="EnsemblPlants" id="OPUNC11G16430.1"/>
    </source>
</evidence>
<dbReference type="Gramene" id="OPUNC11G16430.1">
    <property type="protein sequence ID" value="OPUNC11G16430.1"/>
    <property type="gene ID" value="OPUNC11G16430"/>
</dbReference>
<dbReference type="HOGENOM" id="CLU_000837_14_5_1"/>
<dbReference type="SUPFAM" id="SSF52058">
    <property type="entry name" value="L domain-like"/>
    <property type="match status" value="1"/>
</dbReference>
<proteinExistence type="predicted"/>
<reference evidence="4" key="2">
    <citation type="submission" date="2018-05" db="EMBL/GenBank/DDBJ databases">
        <title>OpunRS2 (Oryza punctata Reference Sequence Version 2).</title>
        <authorList>
            <person name="Zhang J."/>
            <person name="Kudrna D."/>
            <person name="Lee S."/>
            <person name="Talag J."/>
            <person name="Welchert J."/>
            <person name="Wing R.A."/>
        </authorList>
    </citation>
    <scope>NUCLEOTIDE SEQUENCE [LARGE SCALE GENOMIC DNA]</scope>
</reference>
<keyword evidence="1" id="KW-0677">Repeat</keyword>
<dbReference type="PANTHER" id="PTHR47186">
    <property type="entry name" value="LEUCINE-RICH REPEAT-CONTAINING PROTEIN 57"/>
    <property type="match status" value="1"/>
</dbReference>
<dbReference type="OMA" id="NRVKGIM"/>
<feature type="domain" description="Disease resistance R13L4/SHOC-2-like LRR" evidence="3">
    <location>
        <begin position="59"/>
        <end position="420"/>
    </location>
</feature>
<dbReference type="InterPro" id="IPR055414">
    <property type="entry name" value="LRR_R13L4/SHOC2-like"/>
</dbReference>
<dbReference type="PANTHER" id="PTHR47186:SF22">
    <property type="entry name" value="OS11G0589401 PROTEIN"/>
    <property type="match status" value="1"/>
</dbReference>
<dbReference type="eggNOG" id="KOG4658">
    <property type="taxonomic scope" value="Eukaryota"/>
</dbReference>
<dbReference type="Proteomes" id="UP000026962">
    <property type="component" value="Chromosome 11"/>
</dbReference>
<name>A0A0E0MH80_ORYPU</name>
<organism evidence="4">
    <name type="scientific">Oryza punctata</name>
    <name type="common">Red rice</name>
    <dbReference type="NCBI Taxonomy" id="4537"/>
    <lineage>
        <taxon>Eukaryota</taxon>
        <taxon>Viridiplantae</taxon>
        <taxon>Streptophyta</taxon>
        <taxon>Embryophyta</taxon>
        <taxon>Tracheophyta</taxon>
        <taxon>Spermatophyta</taxon>
        <taxon>Magnoliopsida</taxon>
        <taxon>Liliopsida</taxon>
        <taxon>Poales</taxon>
        <taxon>Poaceae</taxon>
        <taxon>BOP clade</taxon>
        <taxon>Oryzoideae</taxon>
        <taxon>Oryzeae</taxon>
        <taxon>Oryzinae</taxon>
        <taxon>Oryza</taxon>
    </lineage>
</organism>
<dbReference type="Gene3D" id="3.80.10.10">
    <property type="entry name" value="Ribonuclease Inhibitor"/>
    <property type="match status" value="2"/>
</dbReference>
<evidence type="ECO:0000256" key="1">
    <source>
        <dbReference type="ARBA" id="ARBA00022737"/>
    </source>
</evidence>
<evidence type="ECO:0000256" key="2">
    <source>
        <dbReference type="SAM" id="MobiDB-lite"/>
    </source>
</evidence>
<evidence type="ECO:0000313" key="5">
    <source>
        <dbReference type="Proteomes" id="UP000026962"/>
    </source>
</evidence>
<accession>A0A0E0MH80</accession>
<protein>
    <recommendedName>
        <fullName evidence="3">Disease resistance R13L4/SHOC-2-like LRR domain-containing protein</fullName>
    </recommendedName>
</protein>
<dbReference type="EnsemblPlants" id="OPUNC11G16430.1">
    <property type="protein sequence ID" value="OPUNC11G16430.1"/>
    <property type="gene ID" value="OPUNC11G16430"/>
</dbReference>
<dbReference type="InterPro" id="IPR032675">
    <property type="entry name" value="LRR_dom_sf"/>
</dbReference>
<evidence type="ECO:0000259" key="3">
    <source>
        <dbReference type="Pfam" id="PF23598"/>
    </source>
</evidence>
<dbReference type="AlphaFoldDB" id="A0A0E0MH80"/>
<reference evidence="4" key="1">
    <citation type="submission" date="2015-04" db="UniProtKB">
        <authorList>
            <consortium name="EnsemblPlants"/>
        </authorList>
    </citation>
    <scope>IDENTIFICATION</scope>
</reference>
<dbReference type="STRING" id="4537.A0A0E0MH80"/>
<dbReference type="Pfam" id="PF23598">
    <property type="entry name" value="LRR_14"/>
    <property type="match status" value="1"/>
</dbReference>
<feature type="region of interest" description="Disordered" evidence="2">
    <location>
        <begin position="416"/>
        <end position="450"/>
    </location>
</feature>
<sequence length="450" mass="50862">MLEFIINKAHSENYVNWISIHEDGIMRDSGHGENINRLILHNNSSRPPKIGERFDLSCVRSLTCFGLASKSLMYFKDYTLLRSLDLEGCSNLHDEHLETLCKSSMLRYLSIRGNAGVSRIPRKMIKLKHLETLDTRGTSVGTLPMEIIQLPELTNLFGLFQITYSSSSMKAFLSEKICRLQTLAGFFVDESPYFVKVLPRMPKLNKVKISCREAAAPSNEVITDLLISLKECFEKDLSPRNLPLRSLSIDFGSSGNLDFLDKLEVPFPCSLQSLKLRGKLTRLPKFIESANLQELCLSGSNLGWDVLSRLQCLQNLLYLKLTEQEPAAFKLGAEGFVWRSGGFVNLKRLCLVVAELPKIVIQHKAMPGLESLQLFCFRLGAISGIDHLLRLEEVVVASSFRGVAAEDLKRQVEAHPVRPKFVEKPHPSPPASRRELTRSIRIQRTDHERD</sequence>